<dbReference type="Proteomes" id="UP000192342">
    <property type="component" value="Unassembled WGS sequence"/>
</dbReference>
<gene>
    <name evidence="2" type="ORF">ATO7_00530</name>
</gene>
<comment type="caution">
    <text evidence="2">The sequence shown here is derived from an EMBL/GenBank/DDBJ whole genome shotgun (WGS) entry which is preliminary data.</text>
</comment>
<proteinExistence type="predicted"/>
<dbReference type="SUPFAM" id="SSF51556">
    <property type="entry name" value="Metallo-dependent hydrolases"/>
    <property type="match status" value="1"/>
</dbReference>
<dbReference type="SUPFAM" id="SSF51338">
    <property type="entry name" value="Composite domain of metallo-dependent hydrolases"/>
    <property type="match status" value="1"/>
</dbReference>
<accession>A0A1Y1SF79</accession>
<evidence type="ECO:0000313" key="3">
    <source>
        <dbReference type="Proteomes" id="UP000192342"/>
    </source>
</evidence>
<dbReference type="RefSeq" id="WP_083558969.1">
    <property type="nucleotide sequence ID" value="NZ_AQQV01000001.1"/>
</dbReference>
<name>A0A1Y1SF79_9GAMM</name>
<dbReference type="GO" id="GO:0005829">
    <property type="term" value="C:cytosol"/>
    <property type="evidence" value="ECO:0007669"/>
    <property type="project" value="TreeGrafter"/>
</dbReference>
<dbReference type="AlphaFoldDB" id="A0A1Y1SF79"/>
<dbReference type="InterPro" id="IPR011059">
    <property type="entry name" value="Metal-dep_hydrolase_composite"/>
</dbReference>
<organism evidence="2 3">
    <name type="scientific">Oceanococcus atlanticus</name>
    <dbReference type="NCBI Taxonomy" id="1317117"/>
    <lineage>
        <taxon>Bacteria</taxon>
        <taxon>Pseudomonadati</taxon>
        <taxon>Pseudomonadota</taxon>
        <taxon>Gammaproteobacteria</taxon>
        <taxon>Chromatiales</taxon>
        <taxon>Oceanococcaceae</taxon>
        <taxon>Oceanococcus</taxon>
    </lineage>
</organism>
<dbReference type="InterPro" id="IPR050378">
    <property type="entry name" value="Metallo-dep_Hydrolases_sf"/>
</dbReference>
<dbReference type="InterPro" id="IPR013108">
    <property type="entry name" value="Amidohydro_3"/>
</dbReference>
<feature type="domain" description="Amidohydrolase 3" evidence="1">
    <location>
        <begin position="51"/>
        <end position="212"/>
    </location>
</feature>
<dbReference type="PANTHER" id="PTHR11647">
    <property type="entry name" value="HYDRANTOINASE/DIHYDROPYRIMIDINASE FAMILY MEMBER"/>
    <property type="match status" value="1"/>
</dbReference>
<dbReference type="Gene3D" id="3.20.20.140">
    <property type="entry name" value="Metal-dependent hydrolases"/>
    <property type="match status" value="1"/>
</dbReference>
<dbReference type="OrthoDB" id="9766983at2"/>
<protein>
    <recommendedName>
        <fullName evidence="1">Amidohydrolase 3 domain-containing protein</fullName>
    </recommendedName>
</protein>
<evidence type="ECO:0000259" key="1">
    <source>
        <dbReference type="Pfam" id="PF07969"/>
    </source>
</evidence>
<dbReference type="GO" id="GO:0016812">
    <property type="term" value="F:hydrolase activity, acting on carbon-nitrogen (but not peptide) bonds, in cyclic amides"/>
    <property type="evidence" value="ECO:0007669"/>
    <property type="project" value="TreeGrafter"/>
</dbReference>
<dbReference type="STRING" id="1317117.ATO7_00530"/>
<dbReference type="Gene3D" id="2.30.40.10">
    <property type="entry name" value="Urease, subunit C, domain 1"/>
    <property type="match status" value="1"/>
</dbReference>
<keyword evidence="3" id="KW-1185">Reference proteome</keyword>
<dbReference type="PANTHER" id="PTHR11647:SF1">
    <property type="entry name" value="COLLAPSIN RESPONSE MEDIATOR PROTEIN"/>
    <property type="match status" value="1"/>
</dbReference>
<evidence type="ECO:0000313" key="2">
    <source>
        <dbReference type="EMBL" id="ORE88315.1"/>
    </source>
</evidence>
<dbReference type="Pfam" id="PF07969">
    <property type="entry name" value="Amidohydro_3"/>
    <property type="match status" value="2"/>
</dbReference>
<sequence>MTLQTERWDVLIRGAKLFDGTGAPPVMHDVALADGRVVARGAQLDATKASEVVDAEGQWLMPGLLDVHTHLDLEVELAPGLPEVLRHGTTTVVMSNCSLGLAFGAQRRNGEDPIVDCFARVENVPKAVLSKVADAVDWNDSGSYLNHFDRLALGPNVVPLIPHSMLRAEVMGLQGSVSREPTSDELAQMEALVEKGMQEGYAGFSTDALPFHYLANDPNRRRKIPTQFGSFSELKRLTQVVRRYDRVWQATPPKDSRLGTLRNFLLSSGRLFGKPLKVTAVAALDVSSNKSILRMGLFLMRLINSRWLQGRFRLQALAAPFKVYADGMITPLAEEVPEMRELNEPDLEDREARMALLNDPAYRARFKRMWNHDKRGFSLARLKRRLNIMDDTLTRDLADMVMTERPVAAWKDQTLAQIYVRFMDWKRSGRAINQDEAQVFGRLAFTVEDDCDFLLALLQLFDTDLRWYVLAANADAAVYKRALTDPMSLPGFNDSGAHLTNMAFYDANLRGLQLIMTDGDAAVAEHVRRLTRDPAEFFGLDVGLVEVGCAADLVLLDPRALRAYDSERKTRLEYREEFGHKQMVNRSDGVVTAVWVAGQAAWQNGGFTPVVGKARLGQVLRAGQTNQAGSSSLPQAA</sequence>
<reference evidence="2 3" key="1">
    <citation type="submission" date="2013-04" db="EMBL/GenBank/DDBJ databases">
        <title>Oceanococcus atlanticus 22II-S10r2 Genome Sequencing.</title>
        <authorList>
            <person name="Lai Q."/>
            <person name="Li G."/>
            <person name="Shao Z."/>
        </authorList>
    </citation>
    <scope>NUCLEOTIDE SEQUENCE [LARGE SCALE GENOMIC DNA]</scope>
    <source>
        <strain evidence="2 3">22II-S10r2</strain>
    </source>
</reference>
<dbReference type="EMBL" id="AQQV01000001">
    <property type="protein sequence ID" value="ORE88315.1"/>
    <property type="molecule type" value="Genomic_DNA"/>
</dbReference>
<feature type="domain" description="Amidohydrolase 3" evidence="1">
    <location>
        <begin position="503"/>
        <end position="599"/>
    </location>
</feature>
<dbReference type="InterPro" id="IPR032466">
    <property type="entry name" value="Metal_Hydrolase"/>
</dbReference>